<dbReference type="InterPro" id="IPR011990">
    <property type="entry name" value="TPR-like_helical_dom_sf"/>
</dbReference>
<dbReference type="GO" id="GO:0005524">
    <property type="term" value="F:ATP binding"/>
    <property type="evidence" value="ECO:0007669"/>
    <property type="project" value="UniProtKB-KW"/>
</dbReference>
<dbReference type="SUPFAM" id="SSF56112">
    <property type="entry name" value="Protein kinase-like (PK-like)"/>
    <property type="match status" value="1"/>
</dbReference>
<evidence type="ECO:0000256" key="6">
    <source>
        <dbReference type="ARBA" id="ARBA00022840"/>
    </source>
</evidence>
<dbReference type="GO" id="GO:0004674">
    <property type="term" value="F:protein serine/threonine kinase activity"/>
    <property type="evidence" value="ECO:0007669"/>
    <property type="project" value="UniProtKB-KW"/>
</dbReference>
<feature type="transmembrane region" description="Helical" evidence="9">
    <location>
        <begin position="332"/>
        <end position="351"/>
    </location>
</feature>
<keyword evidence="4" id="KW-0547">Nucleotide-binding</keyword>
<dbReference type="EC" id="2.7.11.1" evidence="1"/>
<evidence type="ECO:0000259" key="10">
    <source>
        <dbReference type="PROSITE" id="PS50011"/>
    </source>
</evidence>
<dbReference type="InterPro" id="IPR019734">
    <property type="entry name" value="TPR_rpt"/>
</dbReference>
<dbReference type="PROSITE" id="PS00108">
    <property type="entry name" value="PROTEIN_KINASE_ST"/>
    <property type="match status" value="1"/>
</dbReference>
<dbReference type="PANTHER" id="PTHR43671">
    <property type="entry name" value="SERINE/THREONINE-PROTEIN KINASE NEK"/>
    <property type="match status" value="1"/>
</dbReference>
<dbReference type="SMART" id="SM00220">
    <property type="entry name" value="S_TKc"/>
    <property type="match status" value="1"/>
</dbReference>
<proteinExistence type="predicted"/>
<dbReference type="PROSITE" id="PS50005">
    <property type="entry name" value="TPR"/>
    <property type="match status" value="1"/>
</dbReference>
<dbReference type="Gene3D" id="1.10.510.10">
    <property type="entry name" value="Transferase(Phosphotransferase) domain 1"/>
    <property type="match status" value="1"/>
</dbReference>
<evidence type="ECO:0000256" key="9">
    <source>
        <dbReference type="SAM" id="Phobius"/>
    </source>
</evidence>
<keyword evidence="6" id="KW-0067">ATP-binding</keyword>
<keyword evidence="9" id="KW-0812">Transmembrane</keyword>
<dbReference type="Proteomes" id="UP000326354">
    <property type="component" value="Chromosome"/>
</dbReference>
<keyword evidence="2" id="KW-0723">Serine/threonine-protein kinase</keyword>
<evidence type="ECO:0000256" key="8">
    <source>
        <dbReference type="SAM" id="MobiDB-lite"/>
    </source>
</evidence>
<protein>
    <recommendedName>
        <fullName evidence="1">non-specific serine/threonine protein kinase</fullName>
        <ecNumber evidence="1">2.7.11.1</ecNumber>
    </recommendedName>
</protein>
<reference evidence="11 12" key="1">
    <citation type="submission" date="2019-08" db="EMBL/GenBank/DDBJ databases">
        <title>Complete genome sequence of Candidatus Uab amorphum.</title>
        <authorList>
            <person name="Shiratori T."/>
            <person name="Suzuki S."/>
            <person name="Kakizawa Y."/>
            <person name="Ishida K."/>
        </authorList>
    </citation>
    <scope>NUCLEOTIDE SEQUENCE [LARGE SCALE GENOMIC DNA]</scope>
    <source>
        <strain evidence="11 12">SRT547</strain>
    </source>
</reference>
<dbReference type="FunFam" id="3.30.200.20:FF:000042">
    <property type="entry name" value="Aurora kinase A"/>
    <property type="match status" value="1"/>
</dbReference>
<keyword evidence="7" id="KW-0802">TPR repeat</keyword>
<keyword evidence="5 11" id="KW-0418">Kinase</keyword>
<gene>
    <name evidence="11" type="ORF">UABAM_04391</name>
</gene>
<evidence type="ECO:0000256" key="2">
    <source>
        <dbReference type="ARBA" id="ARBA00022527"/>
    </source>
</evidence>
<dbReference type="Pfam" id="PF00069">
    <property type="entry name" value="Pkinase"/>
    <property type="match status" value="1"/>
</dbReference>
<dbReference type="RefSeq" id="WP_173013479.1">
    <property type="nucleotide sequence ID" value="NZ_AP019860.1"/>
</dbReference>
<keyword evidence="9" id="KW-1133">Transmembrane helix</keyword>
<dbReference type="PROSITE" id="PS50011">
    <property type="entry name" value="PROTEIN_KINASE_DOM"/>
    <property type="match status" value="1"/>
</dbReference>
<dbReference type="InterPro" id="IPR050660">
    <property type="entry name" value="NEK_Ser/Thr_kinase"/>
</dbReference>
<keyword evidence="3" id="KW-0808">Transferase</keyword>
<dbReference type="KEGG" id="uam:UABAM_04391"/>
<dbReference type="SMART" id="SM00028">
    <property type="entry name" value="TPR"/>
    <property type="match status" value="4"/>
</dbReference>
<feature type="domain" description="Protein kinase" evidence="10">
    <location>
        <begin position="55"/>
        <end position="314"/>
    </location>
</feature>
<dbReference type="FunFam" id="1.10.510.10:FF:000021">
    <property type="entry name" value="Serine/threonine protein kinase"/>
    <property type="match status" value="1"/>
</dbReference>
<accession>A0A5S9IST9</accession>
<name>A0A5S9IST9_UABAM</name>
<feature type="repeat" description="TPR" evidence="7">
    <location>
        <begin position="1270"/>
        <end position="1303"/>
    </location>
</feature>
<dbReference type="InterPro" id="IPR011009">
    <property type="entry name" value="Kinase-like_dom_sf"/>
</dbReference>
<dbReference type="InterPro" id="IPR000719">
    <property type="entry name" value="Prot_kinase_dom"/>
</dbReference>
<dbReference type="PANTHER" id="PTHR43671:SF13">
    <property type="entry name" value="SERINE_THREONINE-PROTEIN KINASE NEK2"/>
    <property type="match status" value="1"/>
</dbReference>
<keyword evidence="9" id="KW-0472">Membrane</keyword>
<feature type="region of interest" description="Disordered" evidence="8">
    <location>
        <begin position="1"/>
        <end position="34"/>
    </location>
</feature>
<organism evidence="11 12">
    <name type="scientific">Uabimicrobium amorphum</name>
    <dbReference type="NCBI Taxonomy" id="2596890"/>
    <lineage>
        <taxon>Bacteria</taxon>
        <taxon>Pseudomonadati</taxon>
        <taxon>Planctomycetota</taxon>
        <taxon>Candidatus Uabimicrobiia</taxon>
        <taxon>Candidatus Uabimicrobiales</taxon>
        <taxon>Candidatus Uabimicrobiaceae</taxon>
        <taxon>Candidatus Uabimicrobium</taxon>
    </lineage>
</organism>
<keyword evidence="12" id="KW-1185">Reference proteome</keyword>
<dbReference type="SUPFAM" id="SSF48452">
    <property type="entry name" value="TPR-like"/>
    <property type="match status" value="1"/>
</dbReference>
<dbReference type="Gene3D" id="1.25.40.10">
    <property type="entry name" value="Tetratricopeptide repeat domain"/>
    <property type="match status" value="3"/>
</dbReference>
<evidence type="ECO:0000256" key="5">
    <source>
        <dbReference type="ARBA" id="ARBA00022777"/>
    </source>
</evidence>
<sequence>MAKKSDGQSVGKGKTTQAAKHHNRDHQPPQNQHLHDDLLGLKDFVTSSPPSIPGYRVTSICGKGGMGTVYKAWDEKLKRKVAIKVIPKATIHEESRQRFLRETQLTSQLVHPNIVRLYQTGETHDYIFFVMQYIEGSDLFSHVEENNLSSRRIAQIVIRILDALVYAHENNVVHRDLKPGNILVDKTGIPIVMDFGLAKTIGGDYSLTTTGQILGTPYYMSPEQIEFPKQINVSSDIFSLGVILYQLLTKELPFDGAREIQVFHSIMNDDPTPLRKINTRIAQKLELICLKAMRKSPQKRYTAKKMRDDLQAFCDGKHISVSRLQFVLGRKIIFCAFMLLVAVMAAIFFVFSTSPQKNTLNIDQLSYESLPLSQKINYIDNLISYGAYEEAGQYLNDILKKTVSNNAKQNLLQKMVIILVKMKKYDSALTEFAKLSKNKTDELLLAISRAYLAQQDLSQAQRYINQVTSKTPEYLAIRGQLAFRNSEYLKAITFFQKLRDKFPRSSQVVNAQFFYAKSLFILDSKKHFKTIISLLKPLEKRFSQTVLIYEYLGRTYLQNAHTSQNLSKAQHYFEKSLRLSPYNSDYFVYLARTQIKLKQLDSAFKNITTALEKQADNENALKAMLQLTLQDATRVPDSFNFMKFYVDKGFDLQIRSPSLFDKEMANIRDTYATAYNEWRFYTGQKPQINLHTYFAVLANPDAAQEIYQASLLGLRNARYQENWEQTFDTFLQTVSPKPRRRLLQIKKLIVRQKKREYNQALNHVMARFFLQSNAKTLRELREHIPQIQEILLDNKQDSFIRYLAADTLGKLHQFEQLEFYRIQQVGTVHDLSCIVLRNHKFFISEGTLLDIIATNDNNFVKCMAIYALYSNSSPGIQVKQQLRSLLGSNNLKIKLYAAASLWQEPEAIAILKETIANKKISQQKFAHYYLWKNISPSFLERNRTLFEKTAAKNDVFIQAILLHYLEKNNHDGLVPWTWKCFQRYSQTILVCKAFSIAVTKEPQAKMIFQFFTQQPLHPQQNKSSIVKVYMYMELLKSLTNHHVTYAAKNDLIAMARIRNLIRMVVATVPFITKEKNNYFKFMAYYLTAIFDCRALRNLPHESNNDIKAHIFYGLSLETIGQRIPPDIPKPLQKSVKAIWQSILRKHGYYDRKKVNGIIDLYTQSSHDHLRKNAYIAQVIFCYKQRQKLYENALASQNTFIRQATAKGFHSLLEIKVHNNIPLGKRGSRKSLEYHYWNHLEILRELMDTSQKHNNYIDFMDKAIELDPSRSEYYFERGYLFFLTNKKNRAIEDWRQAVKKSPENAVYRYFLAQSLFRNKDLTAAKKLLWDIKPQSEKTISKTAVLSFQLRQNKLAQKMLKQMRDSYQLSIEQSILLLRTYLRQNNKSYAKIYLQHLRRSYPNHNLLRDAHLNQYAEFRKTLGKEQR</sequence>
<dbReference type="Pfam" id="PF13432">
    <property type="entry name" value="TPR_16"/>
    <property type="match status" value="2"/>
</dbReference>
<evidence type="ECO:0000256" key="7">
    <source>
        <dbReference type="PROSITE-ProRule" id="PRU00339"/>
    </source>
</evidence>
<evidence type="ECO:0000256" key="3">
    <source>
        <dbReference type="ARBA" id="ARBA00022679"/>
    </source>
</evidence>
<evidence type="ECO:0000313" key="11">
    <source>
        <dbReference type="EMBL" id="BBM86005.1"/>
    </source>
</evidence>
<dbReference type="EMBL" id="AP019860">
    <property type="protein sequence ID" value="BBM86005.1"/>
    <property type="molecule type" value="Genomic_DNA"/>
</dbReference>
<dbReference type="InterPro" id="IPR008271">
    <property type="entry name" value="Ser/Thr_kinase_AS"/>
</dbReference>
<evidence type="ECO:0000256" key="4">
    <source>
        <dbReference type="ARBA" id="ARBA00022741"/>
    </source>
</evidence>
<evidence type="ECO:0000313" key="12">
    <source>
        <dbReference type="Proteomes" id="UP000326354"/>
    </source>
</evidence>
<dbReference type="CDD" id="cd14014">
    <property type="entry name" value="STKc_PknB_like"/>
    <property type="match status" value="1"/>
</dbReference>
<evidence type="ECO:0000256" key="1">
    <source>
        <dbReference type="ARBA" id="ARBA00012513"/>
    </source>
</evidence>